<gene>
    <name evidence="2" type="ORF">SPIRO4BDMA_50760</name>
</gene>
<dbReference type="Pfam" id="PF20380">
    <property type="entry name" value="DUF6675"/>
    <property type="match status" value="1"/>
</dbReference>
<reference evidence="2" key="1">
    <citation type="submission" date="2017-02" db="EMBL/GenBank/DDBJ databases">
        <authorList>
            <person name="Regsiter A."/>
            <person name="William W."/>
        </authorList>
    </citation>
    <scope>NUCLEOTIDE SEQUENCE</scope>
    <source>
        <strain evidence="2">BdmA 4</strain>
    </source>
</reference>
<proteinExistence type="predicted"/>
<dbReference type="InterPro" id="IPR046745">
    <property type="entry name" value="DUF6675"/>
</dbReference>
<keyword evidence="1" id="KW-0732">Signal</keyword>
<feature type="chain" id="PRO_5017931742" evidence="1">
    <location>
        <begin position="26"/>
        <end position="265"/>
    </location>
</feature>
<feature type="signal peptide" evidence="1">
    <location>
        <begin position="1"/>
        <end position="25"/>
    </location>
</feature>
<evidence type="ECO:0000256" key="1">
    <source>
        <dbReference type="SAM" id="SignalP"/>
    </source>
</evidence>
<protein>
    <submittedName>
        <fullName evidence="2">Uncharacterized protein</fullName>
    </submittedName>
</protein>
<dbReference type="AlphaFoldDB" id="A0A3P3XSG1"/>
<sequence>MKSVRTAFPLAFLMTLVISVVSLTAADADSGYAGVFRNLSAAEASMLERGELVIRPLKASDSLSLAREDSGAKEIVKRLRDLHPNYTVEFMAIVPIKNAAKTESTLNRIAEALSDVQGYVNIPYWSQRQKTSYALFDKMEVLDRKTAGTGNAESIEVRQHMEPFDEFRARYDYRLEAGALRFSAVNLDTIVYTYQHFRAVAPNNMAWELYIFLQEDRFYVYGIGAVKAFDLFGLFRDRLEPSLMGRAESFFTYITQKISPLEGNE</sequence>
<evidence type="ECO:0000313" key="2">
    <source>
        <dbReference type="EMBL" id="SLM19245.1"/>
    </source>
</evidence>
<dbReference type="EMBL" id="FWDO01000005">
    <property type="protein sequence ID" value="SLM19245.1"/>
    <property type="molecule type" value="Genomic_DNA"/>
</dbReference>
<accession>A0A3P3XSG1</accession>
<name>A0A3P3XSG1_9SPIR</name>
<organism evidence="2">
    <name type="scientific">uncultured spirochete</name>
    <dbReference type="NCBI Taxonomy" id="156406"/>
    <lineage>
        <taxon>Bacteria</taxon>
        <taxon>Pseudomonadati</taxon>
        <taxon>Spirochaetota</taxon>
        <taxon>Spirochaetia</taxon>
        <taxon>Spirochaetales</taxon>
        <taxon>environmental samples</taxon>
    </lineage>
</organism>